<dbReference type="GO" id="GO:0001401">
    <property type="term" value="C:SAM complex"/>
    <property type="evidence" value="ECO:0007669"/>
    <property type="project" value="TreeGrafter"/>
</dbReference>
<evidence type="ECO:0000256" key="5">
    <source>
        <dbReference type="ARBA" id="ARBA00023136"/>
    </source>
</evidence>
<dbReference type="PANTHER" id="PTHR28035:SF1">
    <property type="entry name" value="MITOCHONDRIAL DISTRIBUTION AND MORPHOLOGY PROTEIN 10"/>
    <property type="match status" value="1"/>
</dbReference>
<evidence type="ECO:0000256" key="4">
    <source>
        <dbReference type="ARBA" id="ARBA00023128"/>
    </source>
</evidence>
<evidence type="ECO:0000256" key="2">
    <source>
        <dbReference type="ARBA" id="ARBA00022692"/>
    </source>
</evidence>
<sequence>MLDFMEYCLYRYYKLSNWDQRNYFSNLNQDSNSILNFRSPNNSLDFTIGKSISPNLKSCYTLGLPTSKSFGLLATSLNLYLPNLTKKRLDIWSGDNLLDFNQIEEEEILNNFLSESNERGFNLSLVKNELENSKVYDNFALEGFNKTFGINAHKSGINTKQKDDSISTNFTNGKYAHEDLKIKELVNKKRSPKKIYQDYLIYARLFEDLRLESLFTKRFDFNTMMILSGISHWKSDIAHINAQLIHHKPNYCIETLYTTDNHVFGVNSLYNISNNWSTGCELYYTGKENSGGLSVGARYKQIYEKNITSTVALILNPMMGHFSSAFTTSLKKNLIMSTKYDFNAYSYESDLGIGLEFGTEDKKQLLKARCSLNEGLALKLEGVYKRCLFSVGLQTDFGKVPRRSIGIEFSIS</sequence>
<dbReference type="GO" id="GO:0051654">
    <property type="term" value="P:establishment of mitochondrion localization"/>
    <property type="evidence" value="ECO:0007669"/>
    <property type="project" value="TreeGrafter"/>
</dbReference>
<keyword evidence="3" id="KW-1000">Mitochondrion outer membrane</keyword>
<keyword evidence="1" id="KW-1134">Transmembrane beta strand</keyword>
<dbReference type="GO" id="GO:1990456">
    <property type="term" value="P:mitochondrion-endoplasmic reticulum membrane tethering"/>
    <property type="evidence" value="ECO:0007669"/>
    <property type="project" value="TreeGrafter"/>
</dbReference>
<keyword evidence="2" id="KW-0812">Transmembrane</keyword>
<keyword evidence="7" id="KW-1185">Reference proteome</keyword>
<gene>
    <name evidence="6" type="primary">MDM10</name>
    <name evidence="6" type="ORF">HK099_005595</name>
</gene>
<proteinExistence type="predicted"/>
<dbReference type="AlphaFoldDB" id="A0AAD5TZ92"/>
<keyword evidence="4" id="KW-0496">Mitochondrion</keyword>
<dbReference type="GO" id="GO:0070096">
    <property type="term" value="P:mitochondrial outer membrane translocase complex assembly"/>
    <property type="evidence" value="ECO:0007669"/>
    <property type="project" value="TreeGrafter"/>
</dbReference>
<reference evidence="6" key="1">
    <citation type="submission" date="2020-05" db="EMBL/GenBank/DDBJ databases">
        <title>Phylogenomic resolution of chytrid fungi.</title>
        <authorList>
            <person name="Stajich J.E."/>
            <person name="Amses K."/>
            <person name="Simmons R."/>
            <person name="Seto K."/>
            <person name="Myers J."/>
            <person name="Bonds A."/>
            <person name="Quandt C.A."/>
            <person name="Barry K."/>
            <person name="Liu P."/>
            <person name="Grigoriev I."/>
            <person name="Longcore J.E."/>
            <person name="James T.Y."/>
        </authorList>
    </citation>
    <scope>NUCLEOTIDE SEQUENCE</scope>
    <source>
        <strain evidence="6">JEL0476</strain>
    </source>
</reference>
<evidence type="ECO:0000256" key="3">
    <source>
        <dbReference type="ARBA" id="ARBA00022787"/>
    </source>
</evidence>
<dbReference type="GO" id="GO:0015914">
    <property type="term" value="P:phospholipid transport"/>
    <property type="evidence" value="ECO:0007669"/>
    <property type="project" value="TreeGrafter"/>
</dbReference>
<dbReference type="Proteomes" id="UP001211065">
    <property type="component" value="Unassembled WGS sequence"/>
</dbReference>
<protein>
    <submittedName>
        <fullName evidence="6">Mitochondrial distribution and morphology protein 10</fullName>
    </submittedName>
</protein>
<keyword evidence="5" id="KW-0472">Membrane</keyword>
<dbReference type="Pfam" id="PF12519">
    <property type="entry name" value="MDM10"/>
    <property type="match status" value="1"/>
</dbReference>
<name>A0AAD5TZ92_9FUNG</name>
<dbReference type="PANTHER" id="PTHR28035">
    <property type="entry name" value="MITOCHONDRIAL DISTRIBUTION AND MORPHOLOGY PROTEIN 10"/>
    <property type="match status" value="1"/>
</dbReference>
<dbReference type="InterPro" id="IPR027539">
    <property type="entry name" value="Mdm10"/>
</dbReference>
<dbReference type="GO" id="GO:0032865">
    <property type="term" value="C:ERMES complex"/>
    <property type="evidence" value="ECO:0007669"/>
    <property type="project" value="InterPro"/>
</dbReference>
<dbReference type="EMBL" id="JADGJW010000442">
    <property type="protein sequence ID" value="KAJ3217139.1"/>
    <property type="molecule type" value="Genomic_DNA"/>
</dbReference>
<evidence type="ECO:0000313" key="6">
    <source>
        <dbReference type="EMBL" id="KAJ3217139.1"/>
    </source>
</evidence>
<organism evidence="6 7">
    <name type="scientific">Clydaea vesicula</name>
    <dbReference type="NCBI Taxonomy" id="447962"/>
    <lineage>
        <taxon>Eukaryota</taxon>
        <taxon>Fungi</taxon>
        <taxon>Fungi incertae sedis</taxon>
        <taxon>Chytridiomycota</taxon>
        <taxon>Chytridiomycota incertae sedis</taxon>
        <taxon>Chytridiomycetes</taxon>
        <taxon>Lobulomycetales</taxon>
        <taxon>Lobulomycetaceae</taxon>
        <taxon>Clydaea</taxon>
    </lineage>
</organism>
<accession>A0AAD5TZ92</accession>
<comment type="caution">
    <text evidence="6">The sequence shown here is derived from an EMBL/GenBank/DDBJ whole genome shotgun (WGS) entry which is preliminary data.</text>
</comment>
<dbReference type="GO" id="GO:0045040">
    <property type="term" value="P:protein insertion into mitochondrial outer membrane"/>
    <property type="evidence" value="ECO:0007669"/>
    <property type="project" value="TreeGrafter"/>
</dbReference>
<evidence type="ECO:0000256" key="1">
    <source>
        <dbReference type="ARBA" id="ARBA00022452"/>
    </source>
</evidence>
<evidence type="ECO:0000313" key="7">
    <source>
        <dbReference type="Proteomes" id="UP001211065"/>
    </source>
</evidence>